<comment type="similarity">
    <text evidence="1">Belongs to the P-Pant transferase superfamily. Gsp/Sfp/HetI/AcpT family.</text>
</comment>
<dbReference type="PANTHER" id="PTHR12215">
    <property type="entry name" value="PHOSPHOPANTETHEINE TRANSFERASE"/>
    <property type="match status" value="1"/>
</dbReference>
<dbReference type="AlphaFoldDB" id="L8JLC5"/>
<evidence type="ECO:0000259" key="3">
    <source>
        <dbReference type="Pfam" id="PF01648"/>
    </source>
</evidence>
<dbReference type="eggNOG" id="COG2091">
    <property type="taxonomic scope" value="Bacteria"/>
</dbReference>
<dbReference type="InterPro" id="IPR050559">
    <property type="entry name" value="P-Pant_transferase_sf"/>
</dbReference>
<keyword evidence="2 4" id="KW-0808">Transferase</keyword>
<dbReference type="SUPFAM" id="SSF56214">
    <property type="entry name" value="4'-phosphopantetheinyl transferase"/>
    <property type="match status" value="2"/>
</dbReference>
<dbReference type="EMBL" id="AMZN01000127">
    <property type="protein sequence ID" value="ELR68274.1"/>
    <property type="molecule type" value="Genomic_DNA"/>
</dbReference>
<dbReference type="GO" id="GO:0005829">
    <property type="term" value="C:cytosol"/>
    <property type="evidence" value="ECO:0007669"/>
    <property type="project" value="TreeGrafter"/>
</dbReference>
<evidence type="ECO:0000313" key="5">
    <source>
        <dbReference type="Proteomes" id="UP000011135"/>
    </source>
</evidence>
<evidence type="ECO:0000256" key="1">
    <source>
        <dbReference type="ARBA" id="ARBA00010990"/>
    </source>
</evidence>
<accession>L8JLC5</accession>
<feature type="domain" description="4'-phosphopantetheinyl transferase" evidence="3">
    <location>
        <begin position="48"/>
        <end position="126"/>
    </location>
</feature>
<name>L8JLC5_9BACT</name>
<dbReference type="GO" id="GO:0000287">
    <property type="term" value="F:magnesium ion binding"/>
    <property type="evidence" value="ECO:0007669"/>
    <property type="project" value="InterPro"/>
</dbReference>
<dbReference type="GO" id="GO:0019878">
    <property type="term" value="P:lysine biosynthetic process via aminoadipic acid"/>
    <property type="evidence" value="ECO:0007669"/>
    <property type="project" value="TreeGrafter"/>
</dbReference>
<comment type="caution">
    <text evidence="4">The sequence shown here is derived from an EMBL/GenBank/DDBJ whole genome shotgun (WGS) entry which is preliminary data.</text>
</comment>
<dbReference type="STRING" id="1237149.C900_00577"/>
<protein>
    <submittedName>
        <fullName evidence="4">4'-phosphopantetheinyl transferase</fullName>
    </submittedName>
</protein>
<evidence type="ECO:0000313" key="4">
    <source>
        <dbReference type="EMBL" id="ELR68274.1"/>
    </source>
</evidence>
<dbReference type="InterPro" id="IPR008278">
    <property type="entry name" value="4-PPantetheinyl_Trfase_dom"/>
</dbReference>
<proteinExistence type="inferred from homology"/>
<dbReference type="Proteomes" id="UP000011135">
    <property type="component" value="Unassembled WGS sequence"/>
</dbReference>
<keyword evidence="5" id="KW-1185">Reference proteome</keyword>
<dbReference type="InterPro" id="IPR037143">
    <property type="entry name" value="4-PPantetheinyl_Trfase_dom_sf"/>
</dbReference>
<sequence length="170" mass="19978">MYGVERNIWDYIRYNSYQRPYLTLPGYDFNVSHSGDFVVCAIGKNIRLGIDIEENRKVNFKNFHSLMTPGQWDEINRANNPLKEFYRYWTIKESVIKADGRGFAISLDELEVKNNSVQYEDEQWLVTELEFANGYSGALATDEWSEYKMHEIDFYRSSPASRVRSKLVST</sequence>
<dbReference type="Pfam" id="PF01648">
    <property type="entry name" value="ACPS"/>
    <property type="match status" value="1"/>
</dbReference>
<organism evidence="4 5">
    <name type="scientific">Fulvivirga imtechensis AK7</name>
    <dbReference type="NCBI Taxonomy" id="1237149"/>
    <lineage>
        <taxon>Bacteria</taxon>
        <taxon>Pseudomonadati</taxon>
        <taxon>Bacteroidota</taxon>
        <taxon>Cytophagia</taxon>
        <taxon>Cytophagales</taxon>
        <taxon>Fulvivirgaceae</taxon>
        <taxon>Fulvivirga</taxon>
    </lineage>
</organism>
<dbReference type="PANTHER" id="PTHR12215:SF10">
    <property type="entry name" value="L-AMINOADIPATE-SEMIALDEHYDE DEHYDROGENASE-PHOSPHOPANTETHEINYL TRANSFERASE"/>
    <property type="match status" value="1"/>
</dbReference>
<dbReference type="Gene3D" id="3.90.470.20">
    <property type="entry name" value="4'-phosphopantetheinyl transferase domain"/>
    <property type="match status" value="1"/>
</dbReference>
<dbReference type="GO" id="GO:0008897">
    <property type="term" value="F:holo-[acyl-carrier-protein] synthase activity"/>
    <property type="evidence" value="ECO:0007669"/>
    <property type="project" value="InterPro"/>
</dbReference>
<gene>
    <name evidence="4" type="ORF">C900_00577</name>
</gene>
<reference evidence="4 5" key="1">
    <citation type="submission" date="2012-12" db="EMBL/GenBank/DDBJ databases">
        <title>Genome assembly of Fulvivirga imtechensis AK7.</title>
        <authorList>
            <person name="Nupur N."/>
            <person name="Khatri I."/>
            <person name="Kumar R."/>
            <person name="Subramanian S."/>
            <person name="Pinnaka A."/>
        </authorList>
    </citation>
    <scope>NUCLEOTIDE SEQUENCE [LARGE SCALE GENOMIC DNA]</scope>
    <source>
        <strain evidence="4 5">AK7</strain>
    </source>
</reference>
<evidence type="ECO:0000256" key="2">
    <source>
        <dbReference type="ARBA" id="ARBA00022679"/>
    </source>
</evidence>